<dbReference type="PANTHER" id="PTHR27008">
    <property type="entry name" value="OS04G0122200 PROTEIN"/>
    <property type="match status" value="1"/>
</dbReference>
<organism evidence="31 32">
    <name type="scientific">Leersia perrieri</name>
    <dbReference type="NCBI Taxonomy" id="77586"/>
    <lineage>
        <taxon>Eukaryota</taxon>
        <taxon>Viridiplantae</taxon>
        <taxon>Streptophyta</taxon>
        <taxon>Embryophyta</taxon>
        <taxon>Tracheophyta</taxon>
        <taxon>Spermatophyta</taxon>
        <taxon>Magnoliopsida</taxon>
        <taxon>Liliopsida</taxon>
        <taxon>Poales</taxon>
        <taxon>Poaceae</taxon>
        <taxon>BOP clade</taxon>
        <taxon>Oryzoideae</taxon>
        <taxon>Oryzeae</taxon>
        <taxon>Oryzinae</taxon>
        <taxon>Leersia</taxon>
    </lineage>
</organism>
<keyword evidence="18 28" id="KW-0067">ATP-binding</keyword>
<dbReference type="SMART" id="SM00369">
    <property type="entry name" value="LRR_TYP"/>
    <property type="match status" value="12"/>
</dbReference>
<dbReference type="PANTHER" id="PTHR27008:SF537">
    <property type="entry name" value="OS11G0173432 PROTEIN"/>
    <property type="match status" value="1"/>
</dbReference>
<evidence type="ECO:0000313" key="31">
    <source>
        <dbReference type="EnsemblPlants" id="LPERR11G03920.3"/>
    </source>
</evidence>
<evidence type="ECO:0000256" key="14">
    <source>
        <dbReference type="ARBA" id="ARBA00022737"/>
    </source>
</evidence>
<evidence type="ECO:0000256" key="2">
    <source>
        <dbReference type="ARBA" id="ARBA00004162"/>
    </source>
</evidence>
<keyword evidence="10" id="KW-0433">Leucine-rich repeat</keyword>
<dbReference type="InterPro" id="IPR011009">
    <property type="entry name" value="Kinase-like_dom_sf"/>
</dbReference>
<evidence type="ECO:0000259" key="30">
    <source>
        <dbReference type="PROSITE" id="PS50011"/>
    </source>
</evidence>
<keyword evidence="15 28" id="KW-0547">Nucleotide-binding</keyword>
<keyword evidence="8" id="KW-0723">Serine/threonine-protein kinase</keyword>
<evidence type="ECO:0000256" key="20">
    <source>
        <dbReference type="ARBA" id="ARBA00023136"/>
    </source>
</evidence>
<evidence type="ECO:0000256" key="17">
    <source>
        <dbReference type="ARBA" id="ARBA00022824"/>
    </source>
</evidence>
<evidence type="ECO:0000256" key="3">
    <source>
        <dbReference type="ARBA" id="ARBA00004389"/>
    </source>
</evidence>
<comment type="function">
    <text evidence="26">The processed protein kinase Xa21 chain released by protein cleavage after X.oryzae pv. oryzae protein Ax21 detection translocates into the nucleus where it can bind and regulate WRKY62, a transcription factor. Confers resistance to the bacterial pathogen X.oryzae pv. oryzae (Xoo).</text>
</comment>
<dbReference type="HOGENOM" id="CLU_000288_98_0_1"/>
<dbReference type="SUPFAM" id="SSF56112">
    <property type="entry name" value="Protein kinase-like (PK-like)"/>
    <property type="match status" value="3"/>
</dbReference>
<keyword evidence="16" id="KW-0418">Kinase</keyword>
<accession>A0A0D9XPJ6</accession>
<dbReference type="InterPro" id="IPR001611">
    <property type="entry name" value="Leu-rich_rpt"/>
</dbReference>
<evidence type="ECO:0000256" key="7">
    <source>
        <dbReference type="ARBA" id="ARBA00022475"/>
    </source>
</evidence>
<keyword evidence="13" id="KW-0732">Signal</keyword>
<dbReference type="Proteomes" id="UP000032180">
    <property type="component" value="Chromosome 11"/>
</dbReference>
<comment type="catalytic activity">
    <reaction evidence="24">
        <text>L-seryl-[protein] + ATP = O-phospho-L-seryl-[protein] + ADP + H(+)</text>
        <dbReference type="Rhea" id="RHEA:17989"/>
        <dbReference type="Rhea" id="RHEA-COMP:9863"/>
        <dbReference type="Rhea" id="RHEA-COMP:11604"/>
        <dbReference type="ChEBI" id="CHEBI:15378"/>
        <dbReference type="ChEBI" id="CHEBI:29999"/>
        <dbReference type="ChEBI" id="CHEBI:30616"/>
        <dbReference type="ChEBI" id="CHEBI:83421"/>
        <dbReference type="ChEBI" id="CHEBI:456216"/>
        <dbReference type="EC" id="2.7.11.1"/>
    </reaction>
</comment>
<keyword evidence="19" id="KW-1133">Transmembrane helix</keyword>
<dbReference type="InterPro" id="IPR017441">
    <property type="entry name" value="Protein_kinase_ATP_BS"/>
</dbReference>
<feature type="binding site" evidence="28">
    <location>
        <position position="873"/>
    </location>
    <ligand>
        <name>ATP</name>
        <dbReference type="ChEBI" id="CHEBI:30616"/>
    </ligand>
</feature>
<comment type="cofactor">
    <cofactor evidence="1">
        <name>Mn(2+)</name>
        <dbReference type="ChEBI" id="CHEBI:29035"/>
    </cofactor>
</comment>
<comment type="similarity">
    <text evidence="5">Belongs to the protein kinase superfamily. Ser/Thr protein kinase family.</text>
</comment>
<keyword evidence="12" id="KW-0812">Transmembrane</keyword>
<dbReference type="FunFam" id="3.30.200.20:FF:000432">
    <property type="entry name" value="LRR receptor-like serine/threonine-protein kinase EFR"/>
    <property type="match status" value="2"/>
</dbReference>
<evidence type="ECO:0000256" key="21">
    <source>
        <dbReference type="ARBA" id="ARBA00023170"/>
    </source>
</evidence>
<dbReference type="FunFam" id="1.10.510.10:FF:000358">
    <property type="entry name" value="Putative leucine-rich repeat receptor-like serine/threonine-protein kinase"/>
    <property type="match status" value="3"/>
</dbReference>
<evidence type="ECO:0000256" key="8">
    <source>
        <dbReference type="ARBA" id="ARBA00022527"/>
    </source>
</evidence>
<evidence type="ECO:0000256" key="13">
    <source>
        <dbReference type="ARBA" id="ARBA00022729"/>
    </source>
</evidence>
<protein>
    <recommendedName>
        <fullName evidence="27">Receptor kinase-like protein Xa21</fullName>
        <ecNumber evidence="6">2.7.11.1</ecNumber>
    </recommendedName>
</protein>
<dbReference type="GO" id="GO:0005789">
    <property type="term" value="C:endoplasmic reticulum membrane"/>
    <property type="evidence" value="ECO:0007669"/>
    <property type="project" value="UniProtKB-SubCell"/>
</dbReference>
<evidence type="ECO:0000313" key="32">
    <source>
        <dbReference type="Proteomes" id="UP000032180"/>
    </source>
</evidence>
<sequence length="2385" mass="259385">MSLDSSSSSPTSPTVDATLNSVVDAVAEAVRSSFVPATDVQMDAAIINPVADDAAQRASIAARQILTNLLAAAAPTDTPASVAAPQPPLPVSTAVPSASTPVTAIATDGVTSAPPHTTPDVSTADLTAFLARLGFPVSMPPVPPVQHRRVGRPHQHRQLGQPTPPEQLNHGSSQAGCCSLPPLLYPLYRLELASNNFTGVVPGSIGKLTKLSWLNLEFNKFHARNKQDWGFLDSLANCTELKAISISGNHLEGHVPTSLGNLSDQLLQLFLSGNQLSGGFPSGVANLPNLIYIGLDNNQFTGVVPEWLGTLGNLQQILLNVNMFTGCIPTSLSNLSLLGSLWLDYNKFVGPLPVSLGNLQMLGTLSISNNKLHGSVPMEIFRIPTIWLIDLSFNNFDGKIDVSVGKAKQLTHLHLSSNNLSGDIPSSLGNCESLEGIELALNNLSGSIPTSLGNIKSLKVLNLSHNNLNGSIHETLGNLLLLELLDLSFNHLSNTISLETEGAEQSFITECNALRKVRHRNLVPILTVCSSLDSKGNDFRALVYKLMPQGDLHSLLHSTQDSGDASTLNIITFAQRLGIVVDVADALEYLHHNNQETVVHCDIKPSNIFLDNDMKAYVGDFGLAKFKIDDAVPSVGNVNSTSVFAVKGTIGYVAPGTSMHLVVKFQPLRMFIALELFYSKYSYRPTDDMFEDAMDIANFVRMNFPGKILDIVDPALLQNELDFSKESPVAMKEVFSDLRMSAWTCEKWLQSYMEPRMHISKATKRKLKDATAMRIDGNQGLCGGQPELHLQACSVTTSVPTKHKKIILLKVVIPIASMVTISSVILIHFPKISYNVLSKATAGFSTSNLIGKGRYSSVYVAKLFEDNTMVAIKVFNLDTRGAQKSFITECNTLRNVRHRNLVPILTACASIDSKGNDFKALVYEFMGRGDLHELLCSTQGGENTSNLNHITLSERISITVDISDAMEYLHHSNQGIIIHCDLKPRNILLDNSMIAHVGDFGLARFKTNSSITSIGDSNSFSSQAIKGTIGYIAPEGGQVSTASDVFSFGVVLLELFIRRRPTDDIFKDGLSIAKHVEINFPERILQIVDTQLHHEFDLCQETPMAVKEKGIHCLRSVLNIGLCCTKTTPSERISMQEAAKKLHGIKDAYLRENYSEDWTFRVRIHVVICSSIGNETDRLSLLEFKNAITLDPRQALMSWNDSTHICSWEGILCRVKAPHRVISLNLSGQGLVGTISPSLGNLTFLRYISLQENISYNNLTGTIPPSLFNITTLSKLAIGFNQIYGEIPREIGNSRVLQVFLAPENKLSGRFQPTILNLSSLTTINLASNHLYGELPSSLGSSMPNLQSGHIPSSLANASKLILIDLSKNNFTGEVPSSIGKLKELSWLNLEFNQLQASDKQGLEFINSLNNCTNLRILSLNENQLEGEIPHSFGNHTVKLQMLFLGGNRLSGRFPAGIANIRSLSGLALESNYFTGPLSDWLGNFRTLQLLSLSQNMFTGFIPSSLSNLSLLEQALLDSNQFYVRIPGGLESLKVLQILNISNNSLHGSIPGEIFSIPTLRDIILSSNILNGTLPIEIGNAKQLQHLVLSSNKLSGVIPVTLGNCESMEEIMLDQNFLSGSIPTSFGNMKSLELLNMSHNLLSGSIPKPIGSLQGLAQLDLSFNNLEGEVPETGIFNNITAIRIAGNTGLCGGAAMLHLPECPSRPPSSTKHMRSIVLKVVIPLACIVSLAMGTTVLLFQKEKQGRKSMSLPSFGRKFPKVSFNDLSVATDGFSTSNLIGRGRYSSVYKGKTLQYGNVVAVKVFSLQTRGAHKSFIAECNALRNVRHRNLVPILTACSSIDSKGNDFKALVYEFMSQGDLHMMLYSTQVGENISNGIHISLAQRLSIVVDVANALEYLHHNNQGTIVHCDLKPSNILLDGSMTAHVGDFGLARFKVDCTISSSSVSTFSNAIDGTIGYVAPEYAAGVEVSTYGDVYSFGIVLFEIFLRKRPTDNMFKDALNIATFVEMNFPNSIPQVVDPELLENQNGLSHEILVDMKKKDLECLYSVLNIGLCCTKPSPYERMDMQEVAARLRLQPGTGDGHQCVHLAIAGGDAGRRCVLAQAGRGVSITVFAKSTRPISRAGITTEGNRVRVSGGDSAETMHNASKVVFIHRPQPPEVMKIVAIGQFLLALMTCSAFPVLCASLFGNETDRLSLLEFKNAISLDPQQSLSSWNDTTHFCSWEGISCNSKNPPRVTAIHLRNQGLLHELTGGFPPDLPIGLEKLDLSANNLVGTIPPTLGNITTLRNIGCTFNGIDGSIPHELAMLRGMKLLADGRNRLSGQFPEAILNMSALVVLGLSFNYFSGELPSGIGSLLANLQDHHGLQLVSRKSPFFLCKCLESDHF</sequence>
<proteinExistence type="inferred from homology"/>
<evidence type="ECO:0000256" key="1">
    <source>
        <dbReference type="ARBA" id="ARBA00001936"/>
    </source>
</evidence>
<evidence type="ECO:0000256" key="9">
    <source>
        <dbReference type="ARBA" id="ARBA00022553"/>
    </source>
</evidence>
<keyword evidence="32" id="KW-1185">Reference proteome</keyword>
<dbReference type="Gene3D" id="3.30.200.20">
    <property type="entry name" value="Phosphorylase Kinase, domain 1"/>
    <property type="match status" value="2"/>
</dbReference>
<comment type="catalytic activity">
    <reaction evidence="23">
        <text>L-threonyl-[protein] + ATP = O-phospho-L-threonyl-[protein] + ADP + H(+)</text>
        <dbReference type="Rhea" id="RHEA:46608"/>
        <dbReference type="Rhea" id="RHEA-COMP:11060"/>
        <dbReference type="Rhea" id="RHEA-COMP:11605"/>
        <dbReference type="ChEBI" id="CHEBI:15378"/>
        <dbReference type="ChEBI" id="CHEBI:30013"/>
        <dbReference type="ChEBI" id="CHEBI:30616"/>
        <dbReference type="ChEBI" id="CHEBI:61977"/>
        <dbReference type="ChEBI" id="CHEBI:456216"/>
        <dbReference type="EC" id="2.7.11.1"/>
    </reaction>
</comment>
<dbReference type="PROSITE" id="PS00107">
    <property type="entry name" value="PROTEIN_KINASE_ATP"/>
    <property type="match status" value="2"/>
</dbReference>
<feature type="binding site" evidence="28">
    <location>
        <position position="1802"/>
    </location>
    <ligand>
        <name>ATP</name>
        <dbReference type="ChEBI" id="CHEBI:30616"/>
    </ligand>
</feature>
<evidence type="ECO:0000256" key="27">
    <source>
        <dbReference type="ARBA" id="ARBA00072040"/>
    </source>
</evidence>
<dbReference type="FunFam" id="3.80.10.10:FF:000288">
    <property type="entry name" value="LRR receptor-like serine/threonine-protein kinase EFR"/>
    <property type="match status" value="1"/>
</dbReference>
<evidence type="ECO:0000256" key="22">
    <source>
        <dbReference type="ARBA" id="ARBA00023180"/>
    </source>
</evidence>
<evidence type="ECO:0000256" key="19">
    <source>
        <dbReference type="ARBA" id="ARBA00022989"/>
    </source>
</evidence>
<evidence type="ECO:0000256" key="6">
    <source>
        <dbReference type="ARBA" id="ARBA00012513"/>
    </source>
</evidence>
<dbReference type="GO" id="GO:0005886">
    <property type="term" value="C:plasma membrane"/>
    <property type="evidence" value="ECO:0007669"/>
    <property type="project" value="UniProtKB-SubCell"/>
</dbReference>
<evidence type="ECO:0000256" key="12">
    <source>
        <dbReference type="ARBA" id="ARBA00022692"/>
    </source>
</evidence>
<evidence type="ECO:0000256" key="15">
    <source>
        <dbReference type="ARBA" id="ARBA00022741"/>
    </source>
</evidence>
<evidence type="ECO:0000256" key="4">
    <source>
        <dbReference type="ARBA" id="ARBA00004479"/>
    </source>
</evidence>
<keyword evidence="9" id="KW-0597">Phosphoprotein</keyword>
<evidence type="ECO:0000256" key="29">
    <source>
        <dbReference type="SAM" id="MobiDB-lite"/>
    </source>
</evidence>
<dbReference type="InterPro" id="IPR003591">
    <property type="entry name" value="Leu-rich_rpt_typical-subtyp"/>
</dbReference>
<keyword evidence="17" id="KW-0256">Endoplasmic reticulum</keyword>
<dbReference type="Pfam" id="PF13855">
    <property type="entry name" value="LRR_8"/>
    <property type="match status" value="2"/>
</dbReference>
<dbReference type="SUPFAM" id="SSF52047">
    <property type="entry name" value="RNI-like"/>
    <property type="match status" value="2"/>
</dbReference>
<comment type="function">
    <text evidence="25">Receptor kinase that detects X.oryzae pv. oryzae protein Ax21 to promote innate immunity. Following X.oryzae pv. oryzae protein Ax21 detection, undergoes cleavage, releasing the processed protein kinase Xa21 chain.</text>
</comment>
<feature type="domain" description="Protein kinase" evidence="30">
    <location>
        <begin position="844"/>
        <end position="1150"/>
    </location>
</feature>
<evidence type="ECO:0000256" key="25">
    <source>
        <dbReference type="ARBA" id="ARBA00054320"/>
    </source>
</evidence>
<dbReference type="FunFam" id="3.80.10.10:FF:000317">
    <property type="entry name" value="Inactive leucine-rich repeat receptor-like protein kinase"/>
    <property type="match status" value="1"/>
</dbReference>
<dbReference type="Gene3D" id="1.10.510.10">
    <property type="entry name" value="Transferase(Phosphotransferase) domain 1"/>
    <property type="match status" value="3"/>
</dbReference>
<keyword evidence="14" id="KW-0677">Repeat</keyword>
<evidence type="ECO:0000256" key="26">
    <source>
        <dbReference type="ARBA" id="ARBA00056628"/>
    </source>
</evidence>
<keyword evidence="22" id="KW-0325">Glycoprotein</keyword>
<reference evidence="31 32" key="1">
    <citation type="submission" date="2012-08" db="EMBL/GenBank/DDBJ databases">
        <title>Oryza genome evolution.</title>
        <authorList>
            <person name="Wing R.A."/>
        </authorList>
    </citation>
    <scope>NUCLEOTIDE SEQUENCE</scope>
</reference>
<dbReference type="Gene3D" id="3.80.10.10">
    <property type="entry name" value="Ribonuclease Inhibitor"/>
    <property type="match status" value="6"/>
</dbReference>
<name>A0A0D9XPJ6_9ORYZ</name>
<keyword evidence="11" id="KW-0808">Transferase</keyword>
<evidence type="ECO:0000256" key="16">
    <source>
        <dbReference type="ARBA" id="ARBA00022777"/>
    </source>
</evidence>
<reference evidence="31" key="3">
    <citation type="submission" date="2015-04" db="UniProtKB">
        <authorList>
            <consortium name="EnsemblPlants"/>
        </authorList>
    </citation>
    <scope>IDENTIFICATION</scope>
</reference>
<evidence type="ECO:0000256" key="5">
    <source>
        <dbReference type="ARBA" id="ARBA00008684"/>
    </source>
</evidence>
<dbReference type="InterPro" id="IPR013210">
    <property type="entry name" value="LRR_N_plant-typ"/>
</dbReference>
<dbReference type="SMART" id="SM00220">
    <property type="entry name" value="S_TKc"/>
    <property type="match status" value="2"/>
</dbReference>
<dbReference type="InterPro" id="IPR032675">
    <property type="entry name" value="LRR_dom_sf"/>
</dbReference>
<reference evidence="32" key="2">
    <citation type="submission" date="2013-12" db="EMBL/GenBank/DDBJ databases">
        <authorList>
            <person name="Yu Y."/>
            <person name="Lee S."/>
            <person name="de Baynast K."/>
            <person name="Wissotski M."/>
            <person name="Liu L."/>
            <person name="Talag J."/>
            <person name="Goicoechea J."/>
            <person name="Angelova A."/>
            <person name="Jetty R."/>
            <person name="Kudrna D."/>
            <person name="Golser W."/>
            <person name="Rivera L."/>
            <person name="Zhang J."/>
            <person name="Wing R."/>
        </authorList>
    </citation>
    <scope>NUCLEOTIDE SEQUENCE</scope>
</reference>
<dbReference type="Gramene" id="LPERR11G03920.3">
    <property type="protein sequence ID" value="LPERR11G03920.3"/>
    <property type="gene ID" value="LPERR11G03920"/>
</dbReference>
<dbReference type="EnsemblPlants" id="LPERR11G03920.3">
    <property type="protein sequence ID" value="LPERR11G03920.3"/>
    <property type="gene ID" value="LPERR11G03920"/>
</dbReference>
<evidence type="ECO:0000256" key="23">
    <source>
        <dbReference type="ARBA" id="ARBA00047899"/>
    </source>
</evidence>
<dbReference type="Pfam" id="PF00560">
    <property type="entry name" value="LRR_1"/>
    <property type="match status" value="6"/>
</dbReference>
<dbReference type="Pfam" id="PF00069">
    <property type="entry name" value="Pkinase"/>
    <property type="match status" value="3"/>
</dbReference>
<evidence type="ECO:0000256" key="24">
    <source>
        <dbReference type="ARBA" id="ARBA00048679"/>
    </source>
</evidence>
<dbReference type="SUPFAM" id="SSF52058">
    <property type="entry name" value="L domain-like"/>
    <property type="match status" value="2"/>
</dbReference>
<dbReference type="EC" id="2.7.11.1" evidence="6"/>
<dbReference type="InterPro" id="IPR051809">
    <property type="entry name" value="Plant_receptor-like_S/T_kinase"/>
</dbReference>
<dbReference type="InterPro" id="IPR000719">
    <property type="entry name" value="Prot_kinase_dom"/>
</dbReference>
<keyword evidence="20" id="KW-0472">Membrane</keyword>
<feature type="domain" description="Protein kinase" evidence="30">
    <location>
        <begin position="446"/>
        <end position="788"/>
    </location>
</feature>
<feature type="domain" description="Protein kinase" evidence="30">
    <location>
        <begin position="1773"/>
        <end position="2075"/>
    </location>
</feature>
<dbReference type="Pfam" id="PF08263">
    <property type="entry name" value="LRRNT_2"/>
    <property type="match status" value="2"/>
</dbReference>
<dbReference type="InterPro" id="IPR008271">
    <property type="entry name" value="Ser/Thr_kinase_AS"/>
</dbReference>
<dbReference type="GO" id="GO:0005524">
    <property type="term" value="F:ATP binding"/>
    <property type="evidence" value="ECO:0007669"/>
    <property type="project" value="UniProtKB-UniRule"/>
</dbReference>
<feature type="compositionally biased region" description="Basic residues" evidence="29">
    <location>
        <begin position="146"/>
        <end position="157"/>
    </location>
</feature>
<evidence type="ECO:0000256" key="11">
    <source>
        <dbReference type="ARBA" id="ARBA00022679"/>
    </source>
</evidence>
<evidence type="ECO:0000256" key="10">
    <source>
        <dbReference type="ARBA" id="ARBA00022614"/>
    </source>
</evidence>
<keyword evidence="21" id="KW-0675">Receptor</keyword>
<feature type="region of interest" description="Disordered" evidence="29">
    <location>
        <begin position="146"/>
        <end position="173"/>
    </location>
</feature>
<dbReference type="FunFam" id="3.80.10.10:FF:000400">
    <property type="entry name" value="Nuclear pore complex protein NUP107"/>
    <property type="match status" value="2"/>
</dbReference>
<dbReference type="PROSITE" id="PS00108">
    <property type="entry name" value="PROTEIN_KINASE_ST"/>
    <property type="match status" value="3"/>
</dbReference>
<comment type="subcellular location">
    <subcellularLocation>
        <location evidence="2">Cell membrane</location>
        <topology evidence="2">Single-pass membrane protein</topology>
    </subcellularLocation>
    <subcellularLocation>
        <location evidence="3">Endoplasmic reticulum membrane</location>
        <topology evidence="3">Single-pass membrane protein</topology>
    </subcellularLocation>
    <subcellularLocation>
        <location evidence="4">Membrane</location>
        <topology evidence="4">Single-pass type I membrane protein</topology>
    </subcellularLocation>
</comment>
<evidence type="ECO:0000256" key="28">
    <source>
        <dbReference type="PROSITE-ProRule" id="PRU10141"/>
    </source>
</evidence>
<dbReference type="GO" id="GO:0004674">
    <property type="term" value="F:protein serine/threonine kinase activity"/>
    <property type="evidence" value="ECO:0007669"/>
    <property type="project" value="UniProtKB-KW"/>
</dbReference>
<evidence type="ECO:0000256" key="18">
    <source>
        <dbReference type="ARBA" id="ARBA00022840"/>
    </source>
</evidence>
<keyword evidence="7" id="KW-1003">Cell membrane</keyword>
<dbReference type="PROSITE" id="PS50011">
    <property type="entry name" value="PROTEIN_KINASE_DOM"/>
    <property type="match status" value="3"/>
</dbReference>